<evidence type="ECO:0000256" key="1">
    <source>
        <dbReference type="ARBA" id="ARBA00022679"/>
    </source>
</evidence>
<dbReference type="Gene3D" id="2.60.120.260">
    <property type="entry name" value="Galactose-binding domain-like"/>
    <property type="match status" value="1"/>
</dbReference>
<dbReference type="GO" id="GO:0016020">
    <property type="term" value="C:membrane"/>
    <property type="evidence" value="ECO:0007669"/>
    <property type="project" value="InterPro"/>
</dbReference>
<dbReference type="PANTHER" id="PTHR24421:SF63">
    <property type="entry name" value="SENSOR HISTIDINE KINASE DESK"/>
    <property type="match status" value="1"/>
</dbReference>
<protein>
    <submittedName>
        <fullName evidence="8">Sensor histidine kinase LiaS</fullName>
    </submittedName>
</protein>
<dbReference type="PROSITE" id="PS50109">
    <property type="entry name" value="HIS_KIN"/>
    <property type="match status" value="1"/>
</dbReference>
<keyword evidence="2 8" id="KW-0418">Kinase</keyword>
<evidence type="ECO:0000259" key="6">
    <source>
        <dbReference type="PROSITE" id="PS50022"/>
    </source>
</evidence>
<keyword evidence="4" id="KW-0472">Membrane</keyword>
<dbReference type="InterPro" id="IPR005467">
    <property type="entry name" value="His_kinase_dom"/>
</dbReference>
<evidence type="ECO:0000313" key="9">
    <source>
        <dbReference type="Proteomes" id="UP000366872"/>
    </source>
</evidence>
<dbReference type="PROSITE" id="PS50022">
    <property type="entry name" value="FA58C_3"/>
    <property type="match status" value="1"/>
</dbReference>
<accession>A0A6C2TYI8</accession>
<feature type="chain" id="PRO_5025681201" evidence="5">
    <location>
        <begin position="25"/>
        <end position="673"/>
    </location>
</feature>
<dbReference type="RefSeq" id="WP_168442016.1">
    <property type="nucleotide sequence ID" value="NZ_CAAHFG010000001.1"/>
</dbReference>
<dbReference type="GO" id="GO:0000155">
    <property type="term" value="F:phosphorelay sensor kinase activity"/>
    <property type="evidence" value="ECO:0007669"/>
    <property type="project" value="InterPro"/>
</dbReference>
<feature type="domain" description="Histidine kinase" evidence="7">
    <location>
        <begin position="588"/>
        <end position="673"/>
    </location>
</feature>
<dbReference type="Pfam" id="PF02518">
    <property type="entry name" value="HATPase_c"/>
    <property type="match status" value="1"/>
</dbReference>
<dbReference type="CDD" id="cd16917">
    <property type="entry name" value="HATPase_UhpB-NarQ-NarX-like"/>
    <property type="match status" value="1"/>
</dbReference>
<dbReference type="InterPro" id="IPR000421">
    <property type="entry name" value="FA58C"/>
</dbReference>
<name>A0A6C2TYI8_PONDE</name>
<proteinExistence type="predicted"/>
<keyword evidence="4" id="KW-1133">Transmembrane helix</keyword>
<dbReference type="InterPro" id="IPR050482">
    <property type="entry name" value="Sensor_HK_TwoCompSys"/>
</dbReference>
<dbReference type="InterPro" id="IPR011712">
    <property type="entry name" value="Sig_transdc_His_kin_sub3_dim/P"/>
</dbReference>
<dbReference type="PANTHER" id="PTHR24421">
    <property type="entry name" value="NITRATE/NITRITE SENSOR PROTEIN NARX-RELATED"/>
    <property type="match status" value="1"/>
</dbReference>
<dbReference type="InterPro" id="IPR003594">
    <property type="entry name" value="HATPase_dom"/>
</dbReference>
<dbReference type="InterPro" id="IPR008979">
    <property type="entry name" value="Galactose-bd-like_sf"/>
</dbReference>
<dbReference type="Pfam" id="PF00754">
    <property type="entry name" value="F5_F8_type_C"/>
    <property type="match status" value="1"/>
</dbReference>
<keyword evidence="3" id="KW-0902">Two-component regulatory system</keyword>
<reference evidence="8 9" key="1">
    <citation type="submission" date="2019-04" db="EMBL/GenBank/DDBJ databases">
        <authorList>
            <person name="Van Vliet M D."/>
        </authorList>
    </citation>
    <scope>NUCLEOTIDE SEQUENCE [LARGE SCALE GENOMIC DNA]</scope>
    <source>
        <strain evidence="8 9">F1</strain>
    </source>
</reference>
<dbReference type="Gene3D" id="1.20.5.1930">
    <property type="match status" value="1"/>
</dbReference>
<evidence type="ECO:0000256" key="5">
    <source>
        <dbReference type="SAM" id="SignalP"/>
    </source>
</evidence>
<dbReference type="Gene3D" id="3.30.565.10">
    <property type="entry name" value="Histidine kinase-like ATPase, C-terminal domain"/>
    <property type="match status" value="1"/>
</dbReference>
<dbReference type="SUPFAM" id="SSF55874">
    <property type="entry name" value="ATPase domain of HSP90 chaperone/DNA topoisomerase II/histidine kinase"/>
    <property type="match status" value="1"/>
</dbReference>
<dbReference type="GO" id="GO:0046983">
    <property type="term" value="F:protein dimerization activity"/>
    <property type="evidence" value="ECO:0007669"/>
    <property type="project" value="InterPro"/>
</dbReference>
<dbReference type="SUPFAM" id="SSF49785">
    <property type="entry name" value="Galactose-binding domain-like"/>
    <property type="match status" value="1"/>
</dbReference>
<feature type="domain" description="F5/8 type C" evidence="6">
    <location>
        <begin position="249"/>
        <end position="370"/>
    </location>
</feature>
<gene>
    <name evidence="8" type="primary">liaS_6</name>
    <name evidence="8" type="ORF">PDESU_01218</name>
</gene>
<evidence type="ECO:0000256" key="2">
    <source>
        <dbReference type="ARBA" id="ARBA00022777"/>
    </source>
</evidence>
<sequence>MLANIKYFTALFLIATNLPCVAVAANETHAFEHRLAERVSRRWQEVQAELTRIEGELVSLPVIPKEELGGTGGLLAQARVGEPEREIEVTWNKPVLVDLVVLAPARKYDVNGLILDYGLPDDFSVELIGAAGTSNIPVAVENKVHSSPVRRGYPFVYPLDKPAMATGLRVRAHRLYTRERTPQDVFILALSEVFCFANGRNVALNAQVHIPQGPQRRQHWHWRLGYLVDGQSSLGLPEFPEPSVRGVGWLSRDHASEQDSVWVGIDLGESRRVDGLRLYPARRASLGNIPGFGMPRRFRVRTSESGIPASYSTVLDQTGGDMKNPGHNPIELRFPAAHARFIRIETTKLWKPYDDYPAFLALSEIEVLNGDANMALGAKVVSSDQTGRYAAHAELFWSEDCLTDGFGPQGRLVSPVDWLLGLDKRLQLEKQKQALLAEAQSIVDTIRQSVFGIMLVLGGGGLFFSIILPVRYRLLRKRDICRVRERIAGDLHDEVGSNLGCVQVLSDLVQQQSPASRELKTIRRIAAETVTAVRDIVWLLRARADERVCIADHLKESGGILLEALDWTFEADASFAHYDVSDEKARNLMLFYREALHNVTRHADARNVTIRMERADSRVVLSISDDGCGIPPERLESPSVLHALKQRAKQLNGVLDVVSEPGKGTAVTLTFSA</sequence>
<organism evidence="8 9">
    <name type="scientific">Pontiella desulfatans</name>
    <dbReference type="NCBI Taxonomy" id="2750659"/>
    <lineage>
        <taxon>Bacteria</taxon>
        <taxon>Pseudomonadati</taxon>
        <taxon>Kiritimatiellota</taxon>
        <taxon>Kiritimatiellia</taxon>
        <taxon>Kiritimatiellales</taxon>
        <taxon>Pontiellaceae</taxon>
        <taxon>Pontiella</taxon>
    </lineage>
</organism>
<dbReference type="EMBL" id="CAAHFG010000001">
    <property type="protein sequence ID" value="VGO12665.1"/>
    <property type="molecule type" value="Genomic_DNA"/>
</dbReference>
<keyword evidence="4" id="KW-0812">Transmembrane</keyword>
<evidence type="ECO:0000313" key="8">
    <source>
        <dbReference type="EMBL" id="VGO12665.1"/>
    </source>
</evidence>
<keyword evidence="9" id="KW-1185">Reference proteome</keyword>
<keyword evidence="1" id="KW-0808">Transferase</keyword>
<evidence type="ECO:0000256" key="3">
    <source>
        <dbReference type="ARBA" id="ARBA00023012"/>
    </source>
</evidence>
<dbReference type="Pfam" id="PF07730">
    <property type="entry name" value="HisKA_3"/>
    <property type="match status" value="1"/>
</dbReference>
<dbReference type="AlphaFoldDB" id="A0A6C2TYI8"/>
<feature type="transmembrane region" description="Helical" evidence="4">
    <location>
        <begin position="450"/>
        <end position="470"/>
    </location>
</feature>
<feature type="signal peptide" evidence="5">
    <location>
        <begin position="1"/>
        <end position="24"/>
    </location>
</feature>
<evidence type="ECO:0000256" key="4">
    <source>
        <dbReference type="SAM" id="Phobius"/>
    </source>
</evidence>
<evidence type="ECO:0000259" key="7">
    <source>
        <dbReference type="PROSITE" id="PS50109"/>
    </source>
</evidence>
<dbReference type="InterPro" id="IPR036890">
    <property type="entry name" value="HATPase_C_sf"/>
</dbReference>
<dbReference type="Proteomes" id="UP000366872">
    <property type="component" value="Unassembled WGS sequence"/>
</dbReference>
<keyword evidence="5" id="KW-0732">Signal</keyword>